<proteinExistence type="predicted"/>
<protein>
    <submittedName>
        <fullName evidence="2">Uncharacterized protein</fullName>
    </submittedName>
</protein>
<accession>J9H800</accession>
<keyword evidence="1" id="KW-0812">Transmembrane</keyword>
<dbReference type="AlphaFoldDB" id="J9H800"/>
<keyword evidence="1" id="KW-1133">Transmembrane helix</keyword>
<reference evidence="2" key="1">
    <citation type="journal article" date="2012" name="PLoS ONE">
        <title>Gene sets for utilization of primary and secondary nutrition supplies in the distal gut of endangered iberian lynx.</title>
        <authorList>
            <person name="Alcaide M."/>
            <person name="Messina E."/>
            <person name="Richter M."/>
            <person name="Bargiela R."/>
            <person name="Peplies J."/>
            <person name="Huws S.A."/>
            <person name="Newbold C.J."/>
            <person name="Golyshin P.N."/>
            <person name="Simon M.A."/>
            <person name="Lopez G."/>
            <person name="Yakimov M.M."/>
            <person name="Ferrer M."/>
        </authorList>
    </citation>
    <scope>NUCLEOTIDE SEQUENCE</scope>
</reference>
<evidence type="ECO:0000313" key="2">
    <source>
        <dbReference type="EMBL" id="EJX10455.1"/>
    </source>
</evidence>
<keyword evidence="1" id="KW-0472">Membrane</keyword>
<feature type="transmembrane region" description="Helical" evidence="1">
    <location>
        <begin position="147"/>
        <end position="169"/>
    </location>
</feature>
<name>J9H800_9ZZZZ</name>
<sequence>MLREVHATTTQLPSFNVKRQLGKLSGTFVQIHSIEVVFQNQFRYITTRIVRSEIIHLVLIQLIEHLAGIKQKVTTTTSWVNQTHIFHFLCCDTCHRERRRSWSIGYLVFFAQRGRRVHFQILFHQGVIHQELHHPMRCIDLTLQGDFIIFSLCPRIFMCLFLHLVEVLIEPA</sequence>
<dbReference type="EMBL" id="AMCI01000179">
    <property type="protein sequence ID" value="EJX10455.1"/>
    <property type="molecule type" value="Genomic_DNA"/>
</dbReference>
<evidence type="ECO:0000256" key="1">
    <source>
        <dbReference type="SAM" id="Phobius"/>
    </source>
</evidence>
<organism evidence="2">
    <name type="scientific">gut metagenome</name>
    <dbReference type="NCBI Taxonomy" id="749906"/>
    <lineage>
        <taxon>unclassified sequences</taxon>
        <taxon>metagenomes</taxon>
        <taxon>organismal metagenomes</taxon>
    </lineage>
</organism>
<comment type="caution">
    <text evidence="2">The sequence shown here is derived from an EMBL/GenBank/DDBJ whole genome shotgun (WGS) entry which is preliminary data.</text>
</comment>
<gene>
    <name evidence="2" type="ORF">EVA_01207</name>
</gene>